<evidence type="ECO:0000256" key="1">
    <source>
        <dbReference type="SAM" id="MobiDB-lite"/>
    </source>
</evidence>
<comment type="caution">
    <text evidence="2">The sequence shown here is derived from an EMBL/GenBank/DDBJ whole genome shotgun (WGS) entry which is preliminary data.</text>
</comment>
<gene>
    <name evidence="2" type="ORF">PCANC_05758</name>
</gene>
<feature type="region of interest" description="Disordered" evidence="1">
    <location>
        <begin position="1"/>
        <end position="79"/>
    </location>
</feature>
<name>A0A2N5VSF6_9BASI</name>
<evidence type="ECO:0000313" key="2">
    <source>
        <dbReference type="EMBL" id="PLW52924.1"/>
    </source>
</evidence>
<dbReference type="EMBL" id="PGCJ01000071">
    <property type="protein sequence ID" value="PLW52924.1"/>
    <property type="molecule type" value="Genomic_DNA"/>
</dbReference>
<dbReference type="Proteomes" id="UP000235388">
    <property type="component" value="Unassembled WGS sequence"/>
</dbReference>
<sequence>MPKGCLVADPSQPPQPSADLHSRPPKSYPMHRAPATSRPLSIAHTTMGHPLGHPQAADTPAHATHLKAVHHSAARARDH</sequence>
<keyword evidence="3" id="KW-1185">Reference proteome</keyword>
<reference evidence="2 3" key="1">
    <citation type="submission" date="2017-11" db="EMBL/GenBank/DDBJ databases">
        <title>De novo assembly and phasing of dikaryotic genomes from two isolates of Puccinia coronata f. sp. avenae, the causal agent of oat crown rust.</title>
        <authorList>
            <person name="Miller M.E."/>
            <person name="Zhang Y."/>
            <person name="Omidvar V."/>
            <person name="Sperschneider J."/>
            <person name="Schwessinger B."/>
            <person name="Raley C."/>
            <person name="Palmer J.M."/>
            <person name="Garnica D."/>
            <person name="Upadhyaya N."/>
            <person name="Rathjen J."/>
            <person name="Taylor J.M."/>
            <person name="Park R.F."/>
            <person name="Dodds P.N."/>
            <person name="Hirsch C.D."/>
            <person name="Kianian S.F."/>
            <person name="Figueroa M."/>
        </authorList>
    </citation>
    <scope>NUCLEOTIDE SEQUENCE [LARGE SCALE GENOMIC DNA]</scope>
    <source>
        <strain evidence="2">12NC29</strain>
    </source>
</reference>
<proteinExistence type="predicted"/>
<evidence type="ECO:0000313" key="3">
    <source>
        <dbReference type="Proteomes" id="UP000235388"/>
    </source>
</evidence>
<dbReference type="AlphaFoldDB" id="A0A2N5VSF6"/>
<organism evidence="2 3">
    <name type="scientific">Puccinia coronata f. sp. avenae</name>
    <dbReference type="NCBI Taxonomy" id="200324"/>
    <lineage>
        <taxon>Eukaryota</taxon>
        <taxon>Fungi</taxon>
        <taxon>Dikarya</taxon>
        <taxon>Basidiomycota</taxon>
        <taxon>Pucciniomycotina</taxon>
        <taxon>Pucciniomycetes</taxon>
        <taxon>Pucciniales</taxon>
        <taxon>Pucciniaceae</taxon>
        <taxon>Puccinia</taxon>
    </lineage>
</organism>
<protein>
    <submittedName>
        <fullName evidence="2">Uncharacterized protein</fullName>
    </submittedName>
</protein>
<feature type="compositionally biased region" description="Basic residues" evidence="1">
    <location>
        <begin position="64"/>
        <end position="79"/>
    </location>
</feature>
<accession>A0A2N5VSF6</accession>